<comment type="subcellular location">
    <subcellularLocation>
        <location evidence="1">Membrane</location>
        <topology evidence="1">Multi-pass membrane protein</topology>
    </subcellularLocation>
</comment>
<feature type="transmembrane region" description="Helical" evidence="6">
    <location>
        <begin position="212"/>
        <end position="233"/>
    </location>
</feature>
<feature type="domain" description="EamA" evidence="7">
    <location>
        <begin position="154"/>
        <end position="287"/>
    </location>
</feature>
<dbReference type="InterPro" id="IPR050638">
    <property type="entry name" value="AA-Vitamin_Transporters"/>
</dbReference>
<accession>A0A1H3JZW1</accession>
<dbReference type="Pfam" id="PF00892">
    <property type="entry name" value="EamA"/>
    <property type="match status" value="2"/>
</dbReference>
<evidence type="ECO:0000256" key="3">
    <source>
        <dbReference type="ARBA" id="ARBA00022692"/>
    </source>
</evidence>
<evidence type="ECO:0000256" key="4">
    <source>
        <dbReference type="ARBA" id="ARBA00022989"/>
    </source>
</evidence>
<evidence type="ECO:0000256" key="1">
    <source>
        <dbReference type="ARBA" id="ARBA00004141"/>
    </source>
</evidence>
<dbReference type="STRING" id="576131.SAMN05444486_102264"/>
<dbReference type="GO" id="GO:0016020">
    <property type="term" value="C:membrane"/>
    <property type="evidence" value="ECO:0007669"/>
    <property type="project" value="UniProtKB-SubCell"/>
</dbReference>
<keyword evidence="9" id="KW-1185">Reference proteome</keyword>
<feature type="transmembrane region" description="Helical" evidence="6">
    <location>
        <begin position="270"/>
        <end position="287"/>
    </location>
</feature>
<dbReference type="AlphaFoldDB" id="A0A1H3JZW1"/>
<gene>
    <name evidence="8" type="ORF">SAMN05444486_102264</name>
</gene>
<dbReference type="InterPro" id="IPR000620">
    <property type="entry name" value="EamA_dom"/>
</dbReference>
<evidence type="ECO:0000256" key="2">
    <source>
        <dbReference type="ARBA" id="ARBA00007362"/>
    </source>
</evidence>
<keyword evidence="3 6" id="KW-0812">Transmembrane</keyword>
<feature type="transmembrane region" description="Helical" evidence="6">
    <location>
        <begin position="245"/>
        <end position="264"/>
    </location>
</feature>
<feature type="transmembrane region" description="Helical" evidence="6">
    <location>
        <begin position="99"/>
        <end position="118"/>
    </location>
</feature>
<keyword evidence="4 6" id="KW-1133">Transmembrane helix</keyword>
<protein>
    <submittedName>
        <fullName evidence="8">Drug/metabolite transporter, DME family</fullName>
    </submittedName>
</protein>
<evidence type="ECO:0000256" key="6">
    <source>
        <dbReference type="SAM" id="Phobius"/>
    </source>
</evidence>
<evidence type="ECO:0000256" key="5">
    <source>
        <dbReference type="ARBA" id="ARBA00023136"/>
    </source>
</evidence>
<feature type="transmembrane region" description="Helical" evidence="6">
    <location>
        <begin position="38"/>
        <end position="62"/>
    </location>
</feature>
<dbReference type="PANTHER" id="PTHR32322:SF2">
    <property type="entry name" value="EAMA DOMAIN-CONTAINING PROTEIN"/>
    <property type="match status" value="1"/>
</dbReference>
<dbReference type="PANTHER" id="PTHR32322">
    <property type="entry name" value="INNER MEMBRANE TRANSPORTER"/>
    <property type="match status" value="1"/>
</dbReference>
<dbReference type="InterPro" id="IPR037185">
    <property type="entry name" value="EmrE-like"/>
</dbReference>
<proteinExistence type="inferred from homology"/>
<reference evidence="8 9" key="1">
    <citation type="submission" date="2016-10" db="EMBL/GenBank/DDBJ databases">
        <authorList>
            <person name="de Groot N.N."/>
        </authorList>
    </citation>
    <scope>NUCLEOTIDE SEQUENCE [LARGE SCALE GENOMIC DNA]</scope>
    <source>
        <strain evidence="8 9">DSM 24677</strain>
    </source>
</reference>
<dbReference type="Proteomes" id="UP000199026">
    <property type="component" value="Unassembled WGS sequence"/>
</dbReference>
<organism evidence="8 9">
    <name type="scientific">Lentibacter algarum</name>
    <dbReference type="NCBI Taxonomy" id="576131"/>
    <lineage>
        <taxon>Bacteria</taxon>
        <taxon>Pseudomonadati</taxon>
        <taxon>Pseudomonadota</taxon>
        <taxon>Alphaproteobacteria</taxon>
        <taxon>Rhodobacterales</taxon>
        <taxon>Roseobacteraceae</taxon>
        <taxon>Lentibacter</taxon>
    </lineage>
</organism>
<dbReference type="EMBL" id="FNPR01000002">
    <property type="protein sequence ID" value="SDY45500.1"/>
    <property type="molecule type" value="Genomic_DNA"/>
</dbReference>
<comment type="similarity">
    <text evidence="2">Belongs to the EamA transporter family.</text>
</comment>
<feature type="transmembrane region" description="Helical" evidence="6">
    <location>
        <begin position="184"/>
        <end position="206"/>
    </location>
</feature>
<dbReference type="Gene3D" id="1.10.3730.20">
    <property type="match status" value="1"/>
</dbReference>
<feature type="domain" description="EamA" evidence="7">
    <location>
        <begin position="9"/>
        <end position="143"/>
    </location>
</feature>
<evidence type="ECO:0000313" key="9">
    <source>
        <dbReference type="Proteomes" id="UP000199026"/>
    </source>
</evidence>
<evidence type="ECO:0000313" key="8">
    <source>
        <dbReference type="EMBL" id="SDY45500.1"/>
    </source>
</evidence>
<feature type="transmembrane region" description="Helical" evidence="6">
    <location>
        <begin position="74"/>
        <end position="93"/>
    </location>
</feature>
<evidence type="ECO:0000259" key="7">
    <source>
        <dbReference type="Pfam" id="PF00892"/>
    </source>
</evidence>
<name>A0A1H3JZW1_9RHOB</name>
<dbReference type="SUPFAM" id="SSF103481">
    <property type="entry name" value="Multidrug resistance efflux transporter EmrE"/>
    <property type="match status" value="2"/>
</dbReference>
<keyword evidence="5 6" id="KW-0472">Membrane</keyword>
<sequence>MTRPSPTLLALCAILAAAVLWGTTGTLQSFLPETREPLVVGALRLAIGAFSLLLLASLTRGAFAALRKLPKTPLLVAALGMAAYNLLFFAAVAQAGVGLGTAVTIGSAPLWVAAYDTLLLRRGPSRRKALGQALAIAGAALLVLAGTQGGASPIGLLLAAAAGLSYASYSLASSKMVAHAPAATIAASTFALAALFTAPVFAYVPWHWALTGTAPATLLALGVGSTGLAYALYTWGLKSVPASTAVTLALAEPLTAWVLALVVVGESATPLKLAGAALLLAGLYVVTTDKRTEGL</sequence>